<gene>
    <name evidence="2" type="ORF">PUV54_14335</name>
</gene>
<sequence length="106" mass="11175">MKKTLVLFTFVLLGGCQTMNFLGGAGDKLNLQTDPPGALVEIEGVGSCETPCTIRLDSPQKARIAKAGFVTQYVVLNPSARKEVVVPLELAAASDEVDATALPELD</sequence>
<evidence type="ECO:0000313" key="2">
    <source>
        <dbReference type="EMBL" id="WDI31130.1"/>
    </source>
</evidence>
<name>A0AAE9ZCS8_9PROT</name>
<evidence type="ECO:0000259" key="1">
    <source>
        <dbReference type="Pfam" id="PF08308"/>
    </source>
</evidence>
<dbReference type="InterPro" id="IPR013229">
    <property type="entry name" value="PEGA"/>
</dbReference>
<protein>
    <submittedName>
        <fullName evidence="2">PEGA domain-containing protein</fullName>
    </submittedName>
</protein>
<evidence type="ECO:0000313" key="3">
    <source>
        <dbReference type="Proteomes" id="UP001214043"/>
    </source>
</evidence>
<organism evidence="2 3">
    <name type="scientific">Hyphococcus flavus</name>
    <dbReference type="NCBI Taxonomy" id="1866326"/>
    <lineage>
        <taxon>Bacteria</taxon>
        <taxon>Pseudomonadati</taxon>
        <taxon>Pseudomonadota</taxon>
        <taxon>Alphaproteobacteria</taxon>
        <taxon>Parvularculales</taxon>
        <taxon>Parvularculaceae</taxon>
        <taxon>Hyphococcus</taxon>
    </lineage>
</organism>
<dbReference type="EMBL" id="CP118166">
    <property type="protein sequence ID" value="WDI31130.1"/>
    <property type="molecule type" value="Genomic_DNA"/>
</dbReference>
<accession>A0AAE9ZCS8</accession>
<dbReference type="AlphaFoldDB" id="A0AAE9ZCS8"/>
<dbReference type="RefSeq" id="WP_274492952.1">
    <property type="nucleotide sequence ID" value="NZ_CP118166.1"/>
</dbReference>
<dbReference type="KEGG" id="hfl:PUV54_14335"/>
<dbReference type="Pfam" id="PF08308">
    <property type="entry name" value="PEGA"/>
    <property type="match status" value="1"/>
</dbReference>
<dbReference type="Proteomes" id="UP001214043">
    <property type="component" value="Chromosome"/>
</dbReference>
<feature type="domain" description="PEGA" evidence="1">
    <location>
        <begin position="29"/>
        <end position="86"/>
    </location>
</feature>
<dbReference type="PROSITE" id="PS51257">
    <property type="entry name" value="PROKAR_LIPOPROTEIN"/>
    <property type="match status" value="1"/>
</dbReference>
<reference evidence="2" key="1">
    <citation type="submission" date="2023-02" db="EMBL/GenBank/DDBJ databases">
        <title>Genome sequence of Hyphococcus flavus.</title>
        <authorList>
            <person name="Rong J.-C."/>
            <person name="Zhao Q."/>
            <person name="Yi M."/>
            <person name="Wu J.-Y."/>
        </authorList>
    </citation>
    <scope>NUCLEOTIDE SEQUENCE</scope>
    <source>
        <strain evidence="2">MCCC 1K03223</strain>
    </source>
</reference>
<keyword evidence="3" id="KW-1185">Reference proteome</keyword>
<proteinExistence type="predicted"/>